<dbReference type="OrthoDB" id="9798760at2"/>
<dbReference type="InterPro" id="IPR036754">
    <property type="entry name" value="YbaK/aa-tRNA-synt-asso_dom_sf"/>
</dbReference>
<dbReference type="PANTHER" id="PTHR30411:SF1">
    <property type="entry name" value="CYTOPLASMIC PROTEIN"/>
    <property type="match status" value="1"/>
</dbReference>
<dbReference type="EMBL" id="LTDM01000018">
    <property type="protein sequence ID" value="OLS02774.1"/>
    <property type="molecule type" value="Genomic_DNA"/>
</dbReference>
<accession>A0A1U7M621</accession>
<organism evidence="2 3">
    <name type="scientific">Tissierella creatinophila DSM 6911</name>
    <dbReference type="NCBI Taxonomy" id="1123403"/>
    <lineage>
        <taxon>Bacteria</taxon>
        <taxon>Bacillati</taxon>
        <taxon>Bacillota</taxon>
        <taxon>Tissierellia</taxon>
        <taxon>Tissierellales</taxon>
        <taxon>Tissierellaceae</taxon>
        <taxon>Tissierella</taxon>
    </lineage>
</organism>
<evidence type="ECO:0000259" key="1">
    <source>
        <dbReference type="Pfam" id="PF04073"/>
    </source>
</evidence>
<name>A0A1U7M621_TISCR</name>
<reference evidence="2 3" key="1">
    <citation type="submission" date="2016-02" db="EMBL/GenBank/DDBJ databases">
        <title>Genome sequence of Tissierella creatinophila DSM 6911.</title>
        <authorList>
            <person name="Poehlein A."/>
            <person name="Daniel R."/>
        </authorList>
    </citation>
    <scope>NUCLEOTIDE SEQUENCE [LARGE SCALE GENOMIC DNA]</scope>
    <source>
        <strain evidence="2 3">DSM 6911</strain>
    </source>
</reference>
<dbReference type="EC" id="6.1.1.15" evidence="2"/>
<comment type="caution">
    <text evidence="2">The sequence shown here is derived from an EMBL/GenBank/DDBJ whole genome shotgun (WGS) entry which is preliminary data.</text>
</comment>
<dbReference type="SUPFAM" id="SSF55826">
    <property type="entry name" value="YbaK/ProRS associated domain"/>
    <property type="match status" value="1"/>
</dbReference>
<dbReference type="Gene3D" id="3.90.960.10">
    <property type="entry name" value="YbaK/aminoacyl-tRNA synthetase-associated domain"/>
    <property type="match status" value="1"/>
</dbReference>
<dbReference type="PANTHER" id="PTHR30411">
    <property type="entry name" value="CYTOPLASMIC PROTEIN"/>
    <property type="match status" value="1"/>
</dbReference>
<dbReference type="GO" id="GO:0002161">
    <property type="term" value="F:aminoacyl-tRNA deacylase activity"/>
    <property type="evidence" value="ECO:0007669"/>
    <property type="project" value="InterPro"/>
</dbReference>
<dbReference type="Proteomes" id="UP000186112">
    <property type="component" value="Unassembled WGS sequence"/>
</dbReference>
<keyword evidence="2" id="KW-0436">Ligase</keyword>
<feature type="domain" description="YbaK/aminoacyl-tRNA synthetase-associated" evidence="1">
    <location>
        <begin position="27"/>
        <end position="140"/>
    </location>
</feature>
<dbReference type="Pfam" id="PF04073">
    <property type="entry name" value="tRNA_edit"/>
    <property type="match status" value="1"/>
</dbReference>
<dbReference type="GO" id="GO:0004827">
    <property type="term" value="F:proline-tRNA ligase activity"/>
    <property type="evidence" value="ECO:0007669"/>
    <property type="project" value="UniProtKB-EC"/>
</dbReference>
<dbReference type="AlphaFoldDB" id="A0A1U7M621"/>
<sequence length="156" mass="17500">MSIEKTKEYFKRWNMEDRILEFDVSSATVALAAEAIGCEPKRIAKSLSFMVEKKAVLIVVAGDAKIDNPKYKAQFSTKAKMLKPDEVLELIGYEIGGVCPFGINEGVDVYLDESLKRFDSVYPACGSSNSAIELTIEELEMYSNYTSWIDVCKGWE</sequence>
<evidence type="ECO:0000313" key="3">
    <source>
        <dbReference type="Proteomes" id="UP000186112"/>
    </source>
</evidence>
<keyword evidence="3" id="KW-1185">Reference proteome</keyword>
<protein>
    <submittedName>
        <fullName evidence="2">Proline--tRNA ligase</fullName>
        <ecNumber evidence="2">6.1.1.15</ecNumber>
    </submittedName>
</protein>
<dbReference type="RefSeq" id="WP_075726221.1">
    <property type="nucleotide sequence ID" value="NZ_LTDM01000018.1"/>
</dbReference>
<proteinExistence type="predicted"/>
<dbReference type="CDD" id="cd04333">
    <property type="entry name" value="ProX_deacylase"/>
    <property type="match status" value="1"/>
</dbReference>
<gene>
    <name evidence="2" type="primary">proS_1</name>
    <name evidence="2" type="ORF">TICRE_12590</name>
</gene>
<evidence type="ECO:0000313" key="2">
    <source>
        <dbReference type="EMBL" id="OLS02774.1"/>
    </source>
</evidence>
<dbReference type="InterPro" id="IPR007214">
    <property type="entry name" value="YbaK/aa-tRNA-synth-assoc-dom"/>
</dbReference>